<reference evidence="1" key="1">
    <citation type="submission" date="2023-03" db="EMBL/GenBank/DDBJ databases">
        <authorList>
            <person name="Steffen K."/>
            <person name="Cardenas P."/>
        </authorList>
    </citation>
    <scope>NUCLEOTIDE SEQUENCE</scope>
</reference>
<comment type="caution">
    <text evidence="1">The sequence shown here is derived from an EMBL/GenBank/DDBJ whole genome shotgun (WGS) entry which is preliminary data.</text>
</comment>
<feature type="non-terminal residue" evidence="1">
    <location>
        <position position="1"/>
    </location>
</feature>
<dbReference type="Proteomes" id="UP001174909">
    <property type="component" value="Unassembled WGS sequence"/>
</dbReference>
<dbReference type="EMBL" id="CASHTH010002224">
    <property type="protein sequence ID" value="CAI8026622.1"/>
    <property type="molecule type" value="Genomic_DNA"/>
</dbReference>
<proteinExistence type="predicted"/>
<accession>A0AA35WU55</accession>
<evidence type="ECO:0000313" key="2">
    <source>
        <dbReference type="Proteomes" id="UP001174909"/>
    </source>
</evidence>
<protein>
    <submittedName>
        <fullName evidence="1">Uncharacterized protein</fullName>
    </submittedName>
</protein>
<keyword evidence="2" id="KW-1185">Reference proteome</keyword>
<name>A0AA35WU55_GEOBA</name>
<gene>
    <name evidence="1" type="ORF">GBAR_LOCUS15283</name>
</gene>
<sequence>MTTRPVVVIDKILDENDVAEVVREILHVQNQSITLGRVLKLRKV</sequence>
<organism evidence="1 2">
    <name type="scientific">Geodia barretti</name>
    <name type="common">Barrett's horny sponge</name>
    <dbReference type="NCBI Taxonomy" id="519541"/>
    <lineage>
        <taxon>Eukaryota</taxon>
        <taxon>Metazoa</taxon>
        <taxon>Porifera</taxon>
        <taxon>Demospongiae</taxon>
        <taxon>Heteroscleromorpha</taxon>
        <taxon>Tetractinellida</taxon>
        <taxon>Astrophorina</taxon>
        <taxon>Geodiidae</taxon>
        <taxon>Geodia</taxon>
    </lineage>
</organism>
<evidence type="ECO:0000313" key="1">
    <source>
        <dbReference type="EMBL" id="CAI8026622.1"/>
    </source>
</evidence>
<dbReference type="AlphaFoldDB" id="A0AA35WU55"/>